<keyword evidence="1" id="KW-1133">Transmembrane helix</keyword>
<evidence type="ECO:0000313" key="3">
    <source>
        <dbReference type="Proteomes" id="UP000478836"/>
    </source>
</evidence>
<feature type="transmembrane region" description="Helical" evidence="1">
    <location>
        <begin position="101"/>
        <end position="119"/>
    </location>
</feature>
<feature type="transmembrane region" description="Helical" evidence="1">
    <location>
        <begin position="36"/>
        <end position="54"/>
    </location>
</feature>
<keyword evidence="3" id="KW-1185">Reference proteome</keyword>
<feature type="transmembrane region" description="Helical" evidence="1">
    <location>
        <begin position="12"/>
        <end position="30"/>
    </location>
</feature>
<keyword evidence="1" id="KW-0472">Membrane</keyword>
<evidence type="ECO:0000256" key="1">
    <source>
        <dbReference type="SAM" id="Phobius"/>
    </source>
</evidence>
<reference evidence="3" key="1">
    <citation type="submission" date="2019-09" db="EMBL/GenBank/DDBJ databases">
        <title>Whole genome sequencing of Microbacterium maritypicum.</title>
        <authorList>
            <person name="Lenchi N."/>
        </authorList>
    </citation>
    <scope>NUCLEOTIDE SEQUENCE [LARGE SCALE GENOMIC DNA]</scope>
    <source>
        <strain evidence="3">G1</strain>
    </source>
</reference>
<name>A0ABQ6V7R1_9MICO</name>
<comment type="caution">
    <text evidence="2">The sequence shown here is derived from an EMBL/GenBank/DDBJ whole genome shotgun (WGS) entry which is preliminary data.</text>
</comment>
<gene>
    <name evidence="2" type="ORF">F6A08_00060</name>
</gene>
<proteinExistence type="predicted"/>
<evidence type="ECO:0008006" key="4">
    <source>
        <dbReference type="Google" id="ProtNLM"/>
    </source>
</evidence>
<dbReference type="RefSeq" id="WP_124894588.1">
    <property type="nucleotide sequence ID" value="NZ_WAAO01000001.1"/>
</dbReference>
<dbReference type="Proteomes" id="UP000478836">
    <property type="component" value="Unassembled WGS sequence"/>
</dbReference>
<organism evidence="2 3">
    <name type="scientific">Microbacterium algeriense</name>
    <dbReference type="NCBI Taxonomy" id="2615184"/>
    <lineage>
        <taxon>Bacteria</taxon>
        <taxon>Bacillati</taxon>
        <taxon>Actinomycetota</taxon>
        <taxon>Actinomycetes</taxon>
        <taxon>Micrococcales</taxon>
        <taxon>Microbacteriaceae</taxon>
        <taxon>Microbacterium</taxon>
    </lineage>
</organism>
<protein>
    <recommendedName>
        <fullName evidence="4">DUF2178 domain-containing protein</fullName>
    </recommendedName>
</protein>
<accession>A0ABQ6V7R1</accession>
<sequence>MRIKEPSAQVGYLLVVVIVITLVLVPLSIASFDLGFVWAVVALVAAVVVAARTFRGRGEPDSRRPWWKMTNTRSTSVALTLLFLFQAMYASVAASQSPNPPLVLVGGVALFIVAAFYLNSAIRMGADSRSA</sequence>
<dbReference type="GeneID" id="77474815"/>
<dbReference type="EMBL" id="WAAO01000001">
    <property type="protein sequence ID" value="KAB1866271.1"/>
    <property type="molecule type" value="Genomic_DNA"/>
</dbReference>
<keyword evidence="1" id="KW-0812">Transmembrane</keyword>
<evidence type="ECO:0000313" key="2">
    <source>
        <dbReference type="EMBL" id="KAB1866271.1"/>
    </source>
</evidence>
<feature type="transmembrane region" description="Helical" evidence="1">
    <location>
        <begin position="75"/>
        <end position="95"/>
    </location>
</feature>